<evidence type="ECO:0000313" key="2">
    <source>
        <dbReference type="EMBL" id="KAH9828694.1"/>
    </source>
</evidence>
<feature type="signal peptide" evidence="1">
    <location>
        <begin position="1"/>
        <end position="20"/>
    </location>
</feature>
<organism evidence="2 3">
    <name type="scientific">Rhodofomes roseus</name>
    <dbReference type="NCBI Taxonomy" id="34475"/>
    <lineage>
        <taxon>Eukaryota</taxon>
        <taxon>Fungi</taxon>
        <taxon>Dikarya</taxon>
        <taxon>Basidiomycota</taxon>
        <taxon>Agaricomycotina</taxon>
        <taxon>Agaricomycetes</taxon>
        <taxon>Polyporales</taxon>
        <taxon>Rhodofomes</taxon>
    </lineage>
</organism>
<keyword evidence="1" id="KW-0732">Signal</keyword>
<dbReference type="Gene3D" id="1.10.400.10">
    <property type="entry name" value="GI Alpha 1, domain 2-like"/>
    <property type="match status" value="1"/>
</dbReference>
<reference evidence="2 3" key="1">
    <citation type="journal article" date="2021" name="Environ. Microbiol.">
        <title>Gene family expansions and transcriptome signatures uncover fungal adaptations to wood decay.</title>
        <authorList>
            <person name="Hage H."/>
            <person name="Miyauchi S."/>
            <person name="Viragh M."/>
            <person name="Drula E."/>
            <person name="Min B."/>
            <person name="Chaduli D."/>
            <person name="Navarro D."/>
            <person name="Favel A."/>
            <person name="Norest M."/>
            <person name="Lesage-Meessen L."/>
            <person name="Balint B."/>
            <person name="Merenyi Z."/>
            <person name="de Eugenio L."/>
            <person name="Morin E."/>
            <person name="Martinez A.T."/>
            <person name="Baldrian P."/>
            <person name="Stursova M."/>
            <person name="Martinez M.J."/>
            <person name="Novotny C."/>
            <person name="Magnuson J.K."/>
            <person name="Spatafora J.W."/>
            <person name="Maurice S."/>
            <person name="Pangilinan J."/>
            <person name="Andreopoulos W."/>
            <person name="LaButti K."/>
            <person name="Hundley H."/>
            <person name="Na H."/>
            <person name="Kuo A."/>
            <person name="Barry K."/>
            <person name="Lipzen A."/>
            <person name="Henrissat B."/>
            <person name="Riley R."/>
            <person name="Ahrendt S."/>
            <person name="Nagy L.G."/>
            <person name="Grigoriev I.V."/>
            <person name="Martin F."/>
            <person name="Rosso M.N."/>
        </authorList>
    </citation>
    <scope>NUCLEOTIDE SEQUENCE [LARGE SCALE GENOMIC DNA]</scope>
    <source>
        <strain evidence="2 3">CIRM-BRFM 1785</strain>
    </source>
</reference>
<evidence type="ECO:0000256" key="1">
    <source>
        <dbReference type="SAM" id="SignalP"/>
    </source>
</evidence>
<feature type="chain" id="PRO_5046969760" evidence="1">
    <location>
        <begin position="21"/>
        <end position="71"/>
    </location>
</feature>
<protein>
    <submittedName>
        <fullName evidence="2">Uncharacterized protein</fullName>
    </submittedName>
</protein>
<proteinExistence type="predicted"/>
<dbReference type="GeneID" id="72008968"/>
<dbReference type="SUPFAM" id="SSF47895">
    <property type="entry name" value="Transducin (alpha subunit), insertion domain"/>
    <property type="match status" value="1"/>
</dbReference>
<comment type="caution">
    <text evidence="2">The sequence shown here is derived from an EMBL/GenBank/DDBJ whole genome shotgun (WGS) entry which is preliminary data.</text>
</comment>
<gene>
    <name evidence="2" type="ORF">C8Q71DRAFT_863810</name>
</gene>
<evidence type="ECO:0000313" key="3">
    <source>
        <dbReference type="Proteomes" id="UP000814176"/>
    </source>
</evidence>
<accession>A0ABQ8JX91</accession>
<dbReference type="Proteomes" id="UP000814176">
    <property type="component" value="Unassembled WGS sequence"/>
</dbReference>
<dbReference type="EMBL" id="JADCUA010000050">
    <property type="protein sequence ID" value="KAH9828694.1"/>
    <property type="molecule type" value="Genomic_DNA"/>
</dbReference>
<dbReference type="RefSeq" id="XP_047772350.1">
    <property type="nucleotide sequence ID" value="XM_047928236.1"/>
</dbReference>
<dbReference type="PROSITE" id="PS51257">
    <property type="entry name" value="PROKAR_LIPOPROTEIN"/>
    <property type="match status" value="1"/>
</dbReference>
<keyword evidence="3" id="KW-1185">Reference proteome</keyword>
<dbReference type="InterPro" id="IPR011025">
    <property type="entry name" value="GproteinA_insert"/>
</dbReference>
<name>A0ABQ8JX91_9APHY</name>
<sequence length="71" mass="7796">MSPRLGQRTAPLWWATAVLAACRDDIITLWEDPVVRAILKRRDVAAFLNNAARIANMNYEPADGASPSLSS</sequence>